<sequence>MSDWEDLEELWSKNPRLRTWLTTQEAAFPGWVAETGQEWDFTTRSLQSLALWIRGRFASAEQVRAQREDPAVAVPAWYLGEVKNRHAGTIWQCRPNLDPEVSSDPFVITPITEAQLVRLEQCGELSDEEDHRPSWHPIDELIEVARRDREHHL</sequence>
<keyword evidence="2" id="KW-1185">Reference proteome</keyword>
<protein>
    <submittedName>
        <fullName evidence="1">Uncharacterized protein</fullName>
    </submittedName>
</protein>
<name>A0A239I7K2_9ACTN</name>
<organism evidence="1 2">
    <name type="scientific">Actinoplanes regularis</name>
    <dbReference type="NCBI Taxonomy" id="52697"/>
    <lineage>
        <taxon>Bacteria</taxon>
        <taxon>Bacillati</taxon>
        <taxon>Actinomycetota</taxon>
        <taxon>Actinomycetes</taxon>
        <taxon>Micromonosporales</taxon>
        <taxon>Micromonosporaceae</taxon>
        <taxon>Actinoplanes</taxon>
    </lineage>
</organism>
<evidence type="ECO:0000313" key="1">
    <source>
        <dbReference type="EMBL" id="SNS89043.1"/>
    </source>
</evidence>
<gene>
    <name evidence="1" type="ORF">SAMN06264365_127104</name>
</gene>
<dbReference type="Proteomes" id="UP000198415">
    <property type="component" value="Unassembled WGS sequence"/>
</dbReference>
<dbReference type="OrthoDB" id="3865442at2"/>
<dbReference type="EMBL" id="FZNR01000027">
    <property type="protein sequence ID" value="SNS89043.1"/>
    <property type="molecule type" value="Genomic_DNA"/>
</dbReference>
<dbReference type="RefSeq" id="WP_089298439.1">
    <property type="nucleotide sequence ID" value="NZ_BOMU01000107.1"/>
</dbReference>
<evidence type="ECO:0000313" key="2">
    <source>
        <dbReference type="Proteomes" id="UP000198415"/>
    </source>
</evidence>
<accession>A0A239I7K2</accession>
<dbReference type="AlphaFoldDB" id="A0A239I7K2"/>
<proteinExistence type="predicted"/>
<reference evidence="1 2" key="1">
    <citation type="submission" date="2017-06" db="EMBL/GenBank/DDBJ databases">
        <authorList>
            <person name="Kim H.J."/>
            <person name="Triplett B.A."/>
        </authorList>
    </citation>
    <scope>NUCLEOTIDE SEQUENCE [LARGE SCALE GENOMIC DNA]</scope>
    <source>
        <strain evidence="1 2">DSM 43151</strain>
    </source>
</reference>